<evidence type="ECO:0000256" key="8">
    <source>
        <dbReference type="RuleBase" id="RU004057"/>
    </source>
</evidence>
<dbReference type="RefSeq" id="WP_052132151.1">
    <property type="nucleotide sequence ID" value="NZ_JRAA01000002.1"/>
</dbReference>
<dbReference type="Pfam" id="PF01618">
    <property type="entry name" value="MotA_ExbB"/>
    <property type="match status" value="1"/>
</dbReference>
<dbReference type="InterPro" id="IPR002898">
    <property type="entry name" value="MotA_ExbB_proton_chnl"/>
</dbReference>
<dbReference type="Proteomes" id="UP000030856">
    <property type="component" value="Unassembled WGS sequence"/>
</dbReference>
<comment type="similarity">
    <text evidence="8">Belongs to the exbB/tolQ family.</text>
</comment>
<evidence type="ECO:0000256" key="1">
    <source>
        <dbReference type="ARBA" id="ARBA00004651"/>
    </source>
</evidence>
<sequence length="222" mass="24193">MNELAEMISKGGPIVWVLAAYSVVGVAIVLERYFLFIRMRRLPQSVTEQLGQLLVRRDAQDYVADLKGPEARIIQGMIDADRKGVKDLARVGGRVRDDELQRMALGLRTLGVLSNTAPLLGLLGTITGLIKAFIVIEEAGGRVDGQALAGGIWEAMITTGVGLSVAIPLLILLHFLEGMVDRRAQSMEQSIALLLERRSIDADSIKEKPDAAPHWEEITDGV</sequence>
<comment type="caution">
    <text evidence="11">The sequence shown here is derived from an EMBL/GenBank/DDBJ whole genome shotgun (WGS) entry which is preliminary data.</text>
</comment>
<keyword evidence="6 9" id="KW-1133">Transmembrane helix</keyword>
<evidence type="ECO:0000256" key="2">
    <source>
        <dbReference type="ARBA" id="ARBA00022448"/>
    </source>
</evidence>
<organism evidence="11 12">
    <name type="scientific">Solemya velum gill symbiont</name>
    <dbReference type="NCBI Taxonomy" id="2340"/>
    <lineage>
        <taxon>Bacteria</taxon>
        <taxon>Pseudomonadati</taxon>
        <taxon>Pseudomonadota</taxon>
        <taxon>Gammaproteobacteria</taxon>
        <taxon>sulfur-oxidizing symbionts</taxon>
    </lineage>
</organism>
<dbReference type="AlphaFoldDB" id="A0A0B0H898"/>
<evidence type="ECO:0000256" key="7">
    <source>
        <dbReference type="ARBA" id="ARBA00023136"/>
    </source>
</evidence>
<feature type="domain" description="MotA/TolQ/ExbB proton channel" evidence="10">
    <location>
        <begin position="71"/>
        <end position="188"/>
    </location>
</feature>
<dbReference type="GO" id="GO:0005886">
    <property type="term" value="C:plasma membrane"/>
    <property type="evidence" value="ECO:0007669"/>
    <property type="project" value="UniProtKB-SubCell"/>
</dbReference>
<keyword evidence="2 8" id="KW-0813">Transport</keyword>
<name>A0A0B0H898_SOVGS</name>
<feature type="transmembrane region" description="Helical" evidence="9">
    <location>
        <begin position="156"/>
        <end position="176"/>
    </location>
</feature>
<evidence type="ECO:0000256" key="4">
    <source>
        <dbReference type="ARBA" id="ARBA00022692"/>
    </source>
</evidence>
<dbReference type="GO" id="GO:0017038">
    <property type="term" value="P:protein import"/>
    <property type="evidence" value="ECO:0007669"/>
    <property type="project" value="TreeGrafter"/>
</dbReference>
<dbReference type="GeneID" id="86992545"/>
<feature type="transmembrane region" description="Helical" evidence="9">
    <location>
        <begin position="112"/>
        <end position="136"/>
    </location>
</feature>
<feature type="transmembrane region" description="Helical" evidence="9">
    <location>
        <begin position="14"/>
        <end position="35"/>
    </location>
</feature>
<evidence type="ECO:0000313" key="11">
    <source>
        <dbReference type="EMBL" id="KHF24847.1"/>
    </source>
</evidence>
<dbReference type="EMBL" id="JRAA01000002">
    <property type="protein sequence ID" value="KHF24847.1"/>
    <property type="molecule type" value="Genomic_DNA"/>
</dbReference>
<dbReference type="PATRIC" id="fig|2340.3.peg.1483"/>
<comment type="subcellular location">
    <subcellularLocation>
        <location evidence="1">Cell membrane</location>
        <topology evidence="1">Multi-pass membrane protein</topology>
    </subcellularLocation>
    <subcellularLocation>
        <location evidence="8">Membrane</location>
        <topology evidence="8">Multi-pass membrane protein</topology>
    </subcellularLocation>
</comment>
<dbReference type="InterPro" id="IPR050790">
    <property type="entry name" value="ExbB/TolQ_transport"/>
</dbReference>
<keyword evidence="3" id="KW-1003">Cell membrane</keyword>
<dbReference type="eggNOG" id="COG0811">
    <property type="taxonomic scope" value="Bacteria"/>
</dbReference>
<dbReference type="STRING" id="2340.JV46_08350"/>
<keyword evidence="5 8" id="KW-0653">Protein transport</keyword>
<proteinExistence type="inferred from homology"/>
<keyword evidence="4 9" id="KW-0812">Transmembrane</keyword>
<keyword evidence="12" id="KW-1185">Reference proteome</keyword>
<dbReference type="PANTHER" id="PTHR30625:SF15">
    <property type="entry name" value="BIOPOLYMER TRANSPORT PROTEIN EXBB"/>
    <property type="match status" value="1"/>
</dbReference>
<protein>
    <submittedName>
        <fullName evidence="11">Biopolymer transport protein ExbBD, subunit B2</fullName>
    </submittedName>
</protein>
<evidence type="ECO:0000313" key="12">
    <source>
        <dbReference type="Proteomes" id="UP000030856"/>
    </source>
</evidence>
<accession>A0A0B0H898</accession>
<reference evidence="11 12" key="1">
    <citation type="journal article" date="2014" name="BMC Genomics">
        <title>The genome of the intracellular bacterium of the coastal bivalve, Solemya velum: a blueprint for thriving in and out of symbiosis.</title>
        <authorList>
            <person name="Dmytrenko O."/>
            <person name="Russell S.L."/>
            <person name="Loo W.T."/>
            <person name="Fontanez K.M."/>
            <person name="Liao L."/>
            <person name="Roeselers G."/>
            <person name="Sharma R."/>
            <person name="Stewart F.J."/>
            <person name="Newton I.L."/>
            <person name="Woyke T."/>
            <person name="Wu D."/>
            <person name="Lang J.M."/>
            <person name="Eisen J.A."/>
            <person name="Cavanaugh C.M."/>
        </authorList>
    </citation>
    <scope>NUCLEOTIDE SEQUENCE [LARGE SCALE GENOMIC DNA]</scope>
    <source>
        <strain evidence="11 12">WH</strain>
    </source>
</reference>
<evidence type="ECO:0000256" key="6">
    <source>
        <dbReference type="ARBA" id="ARBA00022989"/>
    </source>
</evidence>
<dbReference type="PANTHER" id="PTHR30625">
    <property type="entry name" value="PROTEIN TOLQ"/>
    <property type="match status" value="1"/>
</dbReference>
<evidence type="ECO:0000259" key="10">
    <source>
        <dbReference type="Pfam" id="PF01618"/>
    </source>
</evidence>
<evidence type="ECO:0000256" key="9">
    <source>
        <dbReference type="SAM" id="Phobius"/>
    </source>
</evidence>
<gene>
    <name evidence="11" type="primary">exbB2</name>
    <name evidence="11" type="ORF">JV46_08350</name>
</gene>
<evidence type="ECO:0000256" key="3">
    <source>
        <dbReference type="ARBA" id="ARBA00022475"/>
    </source>
</evidence>
<evidence type="ECO:0000256" key="5">
    <source>
        <dbReference type="ARBA" id="ARBA00022927"/>
    </source>
</evidence>
<keyword evidence="7 9" id="KW-0472">Membrane</keyword>